<dbReference type="GO" id="GO:0003755">
    <property type="term" value="F:peptidyl-prolyl cis-trans isomerase activity"/>
    <property type="evidence" value="ECO:0007669"/>
    <property type="project" value="UniProtKB-EC"/>
</dbReference>
<keyword evidence="3 4" id="KW-0413">Isomerase</keyword>
<dbReference type="InterPro" id="IPR002130">
    <property type="entry name" value="Cyclophilin-type_PPIase_dom"/>
</dbReference>
<dbReference type="Proteomes" id="UP001234343">
    <property type="component" value="Unassembled WGS sequence"/>
</dbReference>
<protein>
    <recommendedName>
        <fullName evidence="4">Peptidyl-prolyl cis-trans isomerase</fullName>
        <shortName evidence="4">PPIase</shortName>
        <ecNumber evidence="4">5.2.1.8</ecNumber>
    </recommendedName>
</protein>
<dbReference type="EC" id="5.2.1.8" evidence="4"/>
<dbReference type="EMBL" id="JAUCBP010000012">
    <property type="protein sequence ID" value="MDM7861712.1"/>
    <property type="molecule type" value="Genomic_DNA"/>
</dbReference>
<evidence type="ECO:0000256" key="3">
    <source>
        <dbReference type="ARBA" id="ARBA00023235"/>
    </source>
</evidence>
<comment type="function">
    <text evidence="4">PPIases accelerate the folding of proteins. It catalyzes the cis-trans isomerization of proline imidic peptide bonds in oligopeptides.</text>
</comment>
<dbReference type="RefSeq" id="WP_289366708.1">
    <property type="nucleotide sequence ID" value="NZ_JAUCBP010000012.1"/>
</dbReference>
<organism evidence="6 7">
    <name type="scientific">Alteromonas arenosi</name>
    <dbReference type="NCBI Taxonomy" id="3055817"/>
    <lineage>
        <taxon>Bacteria</taxon>
        <taxon>Pseudomonadati</taxon>
        <taxon>Pseudomonadota</taxon>
        <taxon>Gammaproteobacteria</taxon>
        <taxon>Alteromonadales</taxon>
        <taxon>Alteromonadaceae</taxon>
        <taxon>Alteromonas/Salinimonas group</taxon>
        <taxon>Alteromonas</taxon>
    </lineage>
</organism>
<evidence type="ECO:0000259" key="5">
    <source>
        <dbReference type="PROSITE" id="PS50072"/>
    </source>
</evidence>
<evidence type="ECO:0000256" key="1">
    <source>
        <dbReference type="ARBA" id="ARBA00007365"/>
    </source>
</evidence>
<evidence type="ECO:0000256" key="2">
    <source>
        <dbReference type="ARBA" id="ARBA00023110"/>
    </source>
</evidence>
<dbReference type="InterPro" id="IPR044665">
    <property type="entry name" value="E_coli_cyclophilin_A-like"/>
</dbReference>
<dbReference type="PROSITE" id="PS50072">
    <property type="entry name" value="CSA_PPIASE_2"/>
    <property type="match status" value="1"/>
</dbReference>
<dbReference type="Gene3D" id="2.40.100.10">
    <property type="entry name" value="Cyclophilin-like"/>
    <property type="match status" value="1"/>
</dbReference>
<dbReference type="PANTHER" id="PTHR43246">
    <property type="entry name" value="PEPTIDYL-PROLYL CIS-TRANS ISOMERASE CYP38, CHLOROPLASTIC"/>
    <property type="match status" value="1"/>
</dbReference>
<dbReference type="PRINTS" id="PR00153">
    <property type="entry name" value="CSAPPISMRASE"/>
</dbReference>
<comment type="caution">
    <text evidence="6">The sequence shown here is derived from an EMBL/GenBank/DDBJ whole genome shotgun (WGS) entry which is preliminary data.</text>
</comment>
<keyword evidence="7" id="KW-1185">Reference proteome</keyword>
<keyword evidence="2 4" id="KW-0697">Rotamase</keyword>
<accession>A0ABT7SZU8</accession>
<gene>
    <name evidence="6" type="ORF">QTP81_14010</name>
</gene>
<evidence type="ECO:0000256" key="4">
    <source>
        <dbReference type="RuleBase" id="RU363019"/>
    </source>
</evidence>
<evidence type="ECO:0000313" key="7">
    <source>
        <dbReference type="Proteomes" id="UP001234343"/>
    </source>
</evidence>
<reference evidence="6 7" key="1">
    <citation type="submission" date="2023-06" db="EMBL/GenBank/DDBJ databases">
        <title>Alteromonas sp. ASW11-36 isolated from intertidal sand.</title>
        <authorList>
            <person name="Li Y."/>
        </authorList>
    </citation>
    <scope>NUCLEOTIDE SEQUENCE [LARGE SCALE GENOMIC DNA]</scope>
    <source>
        <strain evidence="6 7">ASW11-36</strain>
    </source>
</reference>
<dbReference type="SUPFAM" id="SSF50891">
    <property type="entry name" value="Cyclophilin-like"/>
    <property type="match status" value="1"/>
</dbReference>
<dbReference type="PROSITE" id="PS00170">
    <property type="entry name" value="CSA_PPIASE_1"/>
    <property type="match status" value="1"/>
</dbReference>
<feature type="domain" description="PPIase cyclophilin-type" evidence="5">
    <location>
        <begin position="26"/>
        <end position="188"/>
    </location>
</feature>
<comment type="catalytic activity">
    <reaction evidence="4">
        <text>[protein]-peptidylproline (omega=180) = [protein]-peptidylproline (omega=0)</text>
        <dbReference type="Rhea" id="RHEA:16237"/>
        <dbReference type="Rhea" id="RHEA-COMP:10747"/>
        <dbReference type="Rhea" id="RHEA-COMP:10748"/>
        <dbReference type="ChEBI" id="CHEBI:83833"/>
        <dbReference type="ChEBI" id="CHEBI:83834"/>
        <dbReference type="EC" id="5.2.1.8"/>
    </reaction>
</comment>
<dbReference type="InterPro" id="IPR020892">
    <property type="entry name" value="Cyclophilin-type_PPIase_CS"/>
</dbReference>
<proteinExistence type="inferred from homology"/>
<evidence type="ECO:0000313" key="6">
    <source>
        <dbReference type="EMBL" id="MDM7861712.1"/>
    </source>
</evidence>
<dbReference type="InterPro" id="IPR029000">
    <property type="entry name" value="Cyclophilin-like_dom_sf"/>
</dbReference>
<name>A0ABT7SZU8_9ALTE</name>
<comment type="similarity">
    <text evidence="1 4">Belongs to the cyclophilin-type PPIase family.</text>
</comment>
<sequence>MMFSTTAVQAKTKRVEDGSHIQKRNYYPKVKFSTSMGDFVVELNRRKAPMTVNNFLRYADKGMFNKTIFHRVVAEFVVQGGGYTVEGDEKPAFDPIFNESGNGLTNDQYTIAMARQNDPHSAMRQFFFNMSDNPSLNPGRRWGYAVFGDVVEGTDVLDAISQVETGVDEVTGFPEAPLEPVLINSVTILPEE</sequence>
<dbReference type="Pfam" id="PF00160">
    <property type="entry name" value="Pro_isomerase"/>
    <property type="match status" value="1"/>
</dbReference>